<dbReference type="AlphaFoldDB" id="A0A9Q0QNL0"/>
<dbReference type="EMBL" id="JAMYWD010000007">
    <property type="protein sequence ID" value="KAJ4966180.1"/>
    <property type="molecule type" value="Genomic_DNA"/>
</dbReference>
<sequence length="240" mass="27702">MQDKYYCNKILGCSNGLTLVDRKTYGGWRDIWVLNHVTKQCLQLPHHHSSSPYCGFAFGYGRVQCLILTLDGSNPTWRVIEATACSNCIFDKAPISINGYMYWCFYYPTDLVISMDLIEEKFSEIRLPCSIGNSVEIEGHLSNIVIRPEYGLLDIWILKDVHAHGRQWVKQHTIFCHSLDGRCHPTQIVSLRNEEITIFDYSNKMLLRMMNKIKISGFIEFCSPHVNSYISSAFDQQLMD</sequence>
<dbReference type="InterPro" id="IPR017451">
    <property type="entry name" value="F-box-assoc_interact_dom"/>
</dbReference>
<evidence type="ECO:0000313" key="3">
    <source>
        <dbReference type="Proteomes" id="UP001141806"/>
    </source>
</evidence>
<accession>A0A9Q0QNL0</accession>
<keyword evidence="3" id="KW-1185">Reference proteome</keyword>
<gene>
    <name evidence="2" type="ORF">NE237_018029</name>
</gene>
<evidence type="ECO:0000259" key="1">
    <source>
        <dbReference type="Pfam" id="PF08268"/>
    </source>
</evidence>
<proteinExistence type="predicted"/>
<dbReference type="InterPro" id="IPR013187">
    <property type="entry name" value="F-box-assoc_dom_typ3"/>
</dbReference>
<reference evidence="2" key="1">
    <citation type="journal article" date="2023" name="Plant J.">
        <title>The genome of the king protea, Protea cynaroides.</title>
        <authorList>
            <person name="Chang J."/>
            <person name="Duong T.A."/>
            <person name="Schoeman C."/>
            <person name="Ma X."/>
            <person name="Roodt D."/>
            <person name="Barker N."/>
            <person name="Li Z."/>
            <person name="Van de Peer Y."/>
            <person name="Mizrachi E."/>
        </authorList>
    </citation>
    <scope>NUCLEOTIDE SEQUENCE</scope>
    <source>
        <tissue evidence="2">Young leaves</tissue>
    </source>
</reference>
<feature type="domain" description="F-box associated beta-propeller type 3" evidence="1">
    <location>
        <begin position="7"/>
        <end position="177"/>
    </location>
</feature>
<dbReference type="OrthoDB" id="5319261at2759"/>
<comment type="caution">
    <text evidence="2">The sequence shown here is derived from an EMBL/GenBank/DDBJ whole genome shotgun (WGS) entry which is preliminary data.</text>
</comment>
<name>A0A9Q0QNL0_9MAGN</name>
<dbReference type="Proteomes" id="UP001141806">
    <property type="component" value="Unassembled WGS sequence"/>
</dbReference>
<dbReference type="Pfam" id="PF08268">
    <property type="entry name" value="FBA_3"/>
    <property type="match status" value="1"/>
</dbReference>
<dbReference type="NCBIfam" id="TIGR01640">
    <property type="entry name" value="F_box_assoc_1"/>
    <property type="match status" value="1"/>
</dbReference>
<organism evidence="2 3">
    <name type="scientific">Protea cynaroides</name>
    <dbReference type="NCBI Taxonomy" id="273540"/>
    <lineage>
        <taxon>Eukaryota</taxon>
        <taxon>Viridiplantae</taxon>
        <taxon>Streptophyta</taxon>
        <taxon>Embryophyta</taxon>
        <taxon>Tracheophyta</taxon>
        <taxon>Spermatophyta</taxon>
        <taxon>Magnoliopsida</taxon>
        <taxon>Proteales</taxon>
        <taxon>Proteaceae</taxon>
        <taxon>Protea</taxon>
    </lineage>
</organism>
<protein>
    <recommendedName>
        <fullName evidence="1">F-box associated beta-propeller type 3 domain-containing protein</fullName>
    </recommendedName>
</protein>
<evidence type="ECO:0000313" key="2">
    <source>
        <dbReference type="EMBL" id="KAJ4966180.1"/>
    </source>
</evidence>